<evidence type="ECO:0000313" key="3">
    <source>
        <dbReference type="EMBL" id="SVE56200.1"/>
    </source>
</evidence>
<dbReference type="PROSITE" id="PS50222">
    <property type="entry name" value="EF_HAND_2"/>
    <property type="match status" value="1"/>
</dbReference>
<feature type="non-terminal residue" evidence="3">
    <location>
        <position position="1"/>
    </location>
</feature>
<feature type="region of interest" description="Disordered" evidence="1">
    <location>
        <begin position="205"/>
        <end position="230"/>
    </location>
</feature>
<dbReference type="GO" id="GO:0005509">
    <property type="term" value="F:calcium ion binding"/>
    <property type="evidence" value="ECO:0007669"/>
    <property type="project" value="InterPro"/>
</dbReference>
<feature type="domain" description="EF-hand" evidence="2">
    <location>
        <begin position="151"/>
        <end position="175"/>
    </location>
</feature>
<proteinExistence type="predicted"/>
<dbReference type="InterPro" id="IPR018247">
    <property type="entry name" value="EF_Hand_1_Ca_BS"/>
</dbReference>
<organism evidence="3">
    <name type="scientific">marine metagenome</name>
    <dbReference type="NCBI Taxonomy" id="408172"/>
    <lineage>
        <taxon>unclassified sequences</taxon>
        <taxon>metagenomes</taxon>
        <taxon>ecological metagenomes</taxon>
    </lineage>
</organism>
<dbReference type="AlphaFoldDB" id="A0A383EIM5"/>
<gene>
    <name evidence="3" type="ORF">METZ01_LOCUS509054</name>
</gene>
<feature type="non-terminal residue" evidence="3">
    <location>
        <position position="230"/>
    </location>
</feature>
<sequence>DPNYAELISKINAFIRDYGFDPQNRLLFYFAGHGYTHKPSYATNDPEEWMGYFLASNSPDPKYSHAEFVDNSLSMQRIEELALKIESKHVLFVFDSCFSGSIFSMVRAIPGDIKERTAKHVRQFITSGSADETVPDVSIFRRQFVSAIDGEADRNRDGYVTGSELGMFLEETVINLSRRTQTPQYGKLRHRRLNKGDFVFSSYEKTTPKSRLSKKEQDGFEDKMEKMMRK</sequence>
<evidence type="ECO:0000256" key="1">
    <source>
        <dbReference type="SAM" id="MobiDB-lite"/>
    </source>
</evidence>
<accession>A0A383EIM5</accession>
<protein>
    <recommendedName>
        <fullName evidence="2">EF-hand domain-containing protein</fullName>
    </recommendedName>
</protein>
<dbReference type="PROSITE" id="PS00018">
    <property type="entry name" value="EF_HAND_1"/>
    <property type="match status" value="1"/>
</dbReference>
<name>A0A383EIM5_9ZZZZ</name>
<feature type="compositionally biased region" description="Basic and acidic residues" evidence="1">
    <location>
        <begin position="213"/>
        <end position="230"/>
    </location>
</feature>
<evidence type="ECO:0000259" key="2">
    <source>
        <dbReference type="PROSITE" id="PS50222"/>
    </source>
</evidence>
<dbReference type="Gene3D" id="3.40.50.1460">
    <property type="match status" value="1"/>
</dbReference>
<dbReference type="EMBL" id="UINC01225935">
    <property type="protein sequence ID" value="SVE56200.1"/>
    <property type="molecule type" value="Genomic_DNA"/>
</dbReference>
<dbReference type="InterPro" id="IPR002048">
    <property type="entry name" value="EF_hand_dom"/>
</dbReference>
<reference evidence="3" key="1">
    <citation type="submission" date="2018-05" db="EMBL/GenBank/DDBJ databases">
        <authorList>
            <person name="Lanie J.A."/>
            <person name="Ng W.-L."/>
            <person name="Kazmierczak K.M."/>
            <person name="Andrzejewski T.M."/>
            <person name="Davidsen T.M."/>
            <person name="Wayne K.J."/>
            <person name="Tettelin H."/>
            <person name="Glass J.I."/>
            <person name="Rusch D."/>
            <person name="Podicherti R."/>
            <person name="Tsui H.-C.T."/>
            <person name="Winkler M.E."/>
        </authorList>
    </citation>
    <scope>NUCLEOTIDE SEQUENCE</scope>
</reference>